<evidence type="ECO:0000256" key="1">
    <source>
        <dbReference type="ARBA" id="ARBA00006538"/>
    </source>
</evidence>
<dbReference type="InterPro" id="IPR029069">
    <property type="entry name" value="HotDog_dom_sf"/>
</dbReference>
<dbReference type="GO" id="GO:0009062">
    <property type="term" value="P:fatty acid catabolic process"/>
    <property type="evidence" value="ECO:0007669"/>
    <property type="project" value="TreeGrafter"/>
</dbReference>
<comment type="similarity">
    <text evidence="1">Belongs to the C/M/P thioester hydrolase family.</text>
</comment>
<evidence type="ECO:0000256" key="2">
    <source>
        <dbReference type="ARBA" id="ARBA00022801"/>
    </source>
</evidence>
<sequence>MSIAVTVETLASIPRPPVGQILSLENVGYDVFRGSAYTQAPRIYGGQALGQSLVAAGLTVDRDRQVHSLHGHFVHPGRSDTPVDYHVERLRDGGSFTTRQVRAVQNDRTIFLATASFQRPEKGLEHQTPVSAPATPPEELPRLEDSLSEEELSEATWLLPLLTNIGVEFRFPEEYPRLANRRGESRPPRQRAWIRTPERLGDDILVHAAGFAYCSDLFLLSAALPPHGRHIDTPGLQLASLDHTVWWHAPFRADEWHLYEQHGYRMGGGRGLSRGYLFDRDGNLLASTAQEGLLRFRD</sequence>
<dbReference type="InterPro" id="IPR042171">
    <property type="entry name" value="Acyl-CoA_hotdog"/>
</dbReference>
<dbReference type="AlphaFoldDB" id="A0A562E7G6"/>
<dbReference type="GO" id="GO:0006637">
    <property type="term" value="P:acyl-CoA metabolic process"/>
    <property type="evidence" value="ECO:0007669"/>
    <property type="project" value="InterPro"/>
</dbReference>
<keyword evidence="2" id="KW-0378">Hydrolase</keyword>
<dbReference type="PANTHER" id="PTHR11066">
    <property type="entry name" value="ACYL-COA THIOESTERASE"/>
    <property type="match status" value="1"/>
</dbReference>
<feature type="domain" description="Acyl-CoA thioesterase 2 C-terminal" evidence="4">
    <location>
        <begin position="177"/>
        <end position="293"/>
    </location>
</feature>
<protein>
    <submittedName>
        <fullName evidence="6">Acyl-CoA thioesterase-2</fullName>
    </submittedName>
</protein>
<organism evidence="6 7">
    <name type="scientific">Rhodococcus rhodochrous J45</name>
    <dbReference type="NCBI Taxonomy" id="935266"/>
    <lineage>
        <taxon>Bacteria</taxon>
        <taxon>Bacillati</taxon>
        <taxon>Actinomycetota</taxon>
        <taxon>Actinomycetes</taxon>
        <taxon>Mycobacteriales</taxon>
        <taxon>Nocardiaceae</taxon>
        <taxon>Rhodococcus</taxon>
    </lineage>
</organism>
<dbReference type="SUPFAM" id="SSF54637">
    <property type="entry name" value="Thioesterase/thiol ester dehydrase-isomerase"/>
    <property type="match status" value="2"/>
</dbReference>
<proteinExistence type="inferred from homology"/>
<dbReference type="CDD" id="cd03444">
    <property type="entry name" value="Thioesterase_II_repeat1"/>
    <property type="match status" value="1"/>
</dbReference>
<dbReference type="GO" id="GO:0047617">
    <property type="term" value="F:fatty acyl-CoA hydrolase activity"/>
    <property type="evidence" value="ECO:0007669"/>
    <property type="project" value="InterPro"/>
</dbReference>
<accession>A0A562E7G6</accession>
<dbReference type="CDD" id="cd03445">
    <property type="entry name" value="Thioesterase_II_repeat2"/>
    <property type="match status" value="1"/>
</dbReference>
<comment type="caution">
    <text evidence="6">The sequence shown here is derived from an EMBL/GenBank/DDBJ whole genome shotgun (WGS) entry which is preliminary data.</text>
</comment>
<dbReference type="InterPro" id="IPR025652">
    <property type="entry name" value="TesB_C"/>
</dbReference>
<dbReference type="InterPro" id="IPR003703">
    <property type="entry name" value="Acyl_CoA_thio"/>
</dbReference>
<evidence type="ECO:0000259" key="5">
    <source>
        <dbReference type="Pfam" id="PF13622"/>
    </source>
</evidence>
<feature type="region of interest" description="Disordered" evidence="3">
    <location>
        <begin position="121"/>
        <end position="146"/>
    </location>
</feature>
<dbReference type="InterPro" id="IPR049449">
    <property type="entry name" value="TesB_ACOT8-like_N"/>
</dbReference>
<gene>
    <name evidence="6" type="ORF">L618_001600000960</name>
</gene>
<evidence type="ECO:0000259" key="4">
    <source>
        <dbReference type="Pfam" id="PF02551"/>
    </source>
</evidence>
<dbReference type="Pfam" id="PF13622">
    <property type="entry name" value="4HBT_3"/>
    <property type="match status" value="1"/>
</dbReference>
<dbReference type="Proteomes" id="UP000317573">
    <property type="component" value="Unassembled WGS sequence"/>
</dbReference>
<dbReference type="PANTHER" id="PTHR11066:SF34">
    <property type="entry name" value="ACYL-COENZYME A THIOESTERASE 8"/>
    <property type="match status" value="1"/>
</dbReference>
<feature type="domain" description="Acyl-CoA thioesterase-like N-terminal HotDog" evidence="5">
    <location>
        <begin position="38"/>
        <end position="118"/>
    </location>
</feature>
<dbReference type="Gene3D" id="2.40.160.210">
    <property type="entry name" value="Acyl-CoA thioesterase, double hotdog domain"/>
    <property type="match status" value="1"/>
</dbReference>
<dbReference type="Pfam" id="PF02551">
    <property type="entry name" value="Acyl_CoA_thio"/>
    <property type="match status" value="1"/>
</dbReference>
<evidence type="ECO:0000313" key="6">
    <source>
        <dbReference type="EMBL" id="TWH18052.1"/>
    </source>
</evidence>
<evidence type="ECO:0000313" key="7">
    <source>
        <dbReference type="Proteomes" id="UP000317573"/>
    </source>
</evidence>
<dbReference type="EMBL" id="VLJT01000013">
    <property type="protein sequence ID" value="TWH18052.1"/>
    <property type="molecule type" value="Genomic_DNA"/>
</dbReference>
<evidence type="ECO:0000256" key="3">
    <source>
        <dbReference type="SAM" id="MobiDB-lite"/>
    </source>
</evidence>
<reference evidence="6 7" key="1">
    <citation type="submission" date="2019-07" db="EMBL/GenBank/DDBJ databases">
        <title>Genome sequencing of lignin-degrading bacterial isolates.</title>
        <authorList>
            <person name="Gladden J."/>
        </authorList>
    </citation>
    <scope>NUCLEOTIDE SEQUENCE [LARGE SCALE GENOMIC DNA]</scope>
    <source>
        <strain evidence="6 7">J45</strain>
    </source>
</reference>
<name>A0A562E7G6_RHORH</name>